<dbReference type="OMA" id="DSHGTED"/>
<proteinExistence type="inferred from homology"/>
<organism evidence="6 7">
    <name type="scientific">Arabis alpina</name>
    <name type="common">Alpine rock-cress</name>
    <dbReference type="NCBI Taxonomy" id="50452"/>
    <lineage>
        <taxon>Eukaryota</taxon>
        <taxon>Viridiplantae</taxon>
        <taxon>Streptophyta</taxon>
        <taxon>Embryophyta</taxon>
        <taxon>Tracheophyta</taxon>
        <taxon>Spermatophyta</taxon>
        <taxon>Magnoliopsida</taxon>
        <taxon>eudicotyledons</taxon>
        <taxon>Gunneridae</taxon>
        <taxon>Pentapetalae</taxon>
        <taxon>rosids</taxon>
        <taxon>malvids</taxon>
        <taxon>Brassicales</taxon>
        <taxon>Brassicaceae</taxon>
        <taxon>Arabideae</taxon>
        <taxon>Arabis</taxon>
    </lineage>
</organism>
<dbReference type="PANTHER" id="PTHR48048:SF45">
    <property type="entry name" value="GLYCOSYLTRANSFERASE"/>
    <property type="match status" value="1"/>
</dbReference>
<evidence type="ECO:0000256" key="4">
    <source>
        <dbReference type="RuleBase" id="RU003718"/>
    </source>
</evidence>
<gene>
    <name evidence="6" type="ordered locus">AALP_Aa3g251700</name>
</gene>
<dbReference type="InterPro" id="IPR050481">
    <property type="entry name" value="UDP-glycosyltransf_plant"/>
</dbReference>
<keyword evidence="7" id="KW-1185">Reference proteome</keyword>
<evidence type="ECO:0000256" key="3">
    <source>
        <dbReference type="ARBA" id="ARBA00022679"/>
    </source>
</evidence>
<dbReference type="GO" id="GO:0035251">
    <property type="term" value="F:UDP-glucosyltransferase activity"/>
    <property type="evidence" value="ECO:0007669"/>
    <property type="project" value="InterPro"/>
</dbReference>
<comment type="similarity">
    <text evidence="1 4">Belongs to the UDP-glycosyltransferase family.</text>
</comment>
<evidence type="ECO:0000313" key="6">
    <source>
        <dbReference type="EMBL" id="KFK39499.1"/>
    </source>
</evidence>
<dbReference type="Gramene" id="KFK39499">
    <property type="protein sequence ID" value="KFK39499"/>
    <property type="gene ID" value="AALP_AA3G251700"/>
</dbReference>
<accession>A0A087HBJ7</accession>
<dbReference type="EC" id="2.4.1.-" evidence="5"/>
<dbReference type="SUPFAM" id="SSF53756">
    <property type="entry name" value="UDP-Glycosyltransferase/glycogen phosphorylase"/>
    <property type="match status" value="1"/>
</dbReference>
<dbReference type="Pfam" id="PF00201">
    <property type="entry name" value="UDPGT"/>
    <property type="match status" value="1"/>
</dbReference>
<dbReference type="PROSITE" id="PS00375">
    <property type="entry name" value="UDPGT"/>
    <property type="match status" value="1"/>
</dbReference>
<dbReference type="AlphaFoldDB" id="A0A087HBJ7"/>
<reference evidence="7" key="1">
    <citation type="journal article" date="2015" name="Nat. Plants">
        <title>Genome expansion of Arabis alpina linked with retrotransposition and reduced symmetric DNA methylation.</title>
        <authorList>
            <person name="Willing E.M."/>
            <person name="Rawat V."/>
            <person name="Mandakova T."/>
            <person name="Maumus F."/>
            <person name="James G.V."/>
            <person name="Nordstroem K.J."/>
            <person name="Becker C."/>
            <person name="Warthmann N."/>
            <person name="Chica C."/>
            <person name="Szarzynska B."/>
            <person name="Zytnicki M."/>
            <person name="Albani M.C."/>
            <person name="Kiefer C."/>
            <person name="Bergonzi S."/>
            <person name="Castaings L."/>
            <person name="Mateos J.L."/>
            <person name="Berns M.C."/>
            <person name="Bujdoso N."/>
            <person name="Piofczyk T."/>
            <person name="de Lorenzo L."/>
            <person name="Barrero-Sicilia C."/>
            <person name="Mateos I."/>
            <person name="Piednoel M."/>
            <person name="Hagmann J."/>
            <person name="Chen-Min-Tao R."/>
            <person name="Iglesias-Fernandez R."/>
            <person name="Schuster S.C."/>
            <person name="Alonso-Blanco C."/>
            <person name="Roudier F."/>
            <person name="Carbonero P."/>
            <person name="Paz-Ares J."/>
            <person name="Davis S.J."/>
            <person name="Pecinka A."/>
            <person name="Quesneville H."/>
            <person name="Colot V."/>
            <person name="Lysak M.A."/>
            <person name="Weigel D."/>
            <person name="Coupland G."/>
            <person name="Schneeberger K."/>
        </authorList>
    </citation>
    <scope>NUCLEOTIDE SEQUENCE [LARGE SCALE GENOMIC DNA]</scope>
    <source>
        <strain evidence="7">cv. Pajares</strain>
    </source>
</reference>
<dbReference type="EMBL" id="CM002871">
    <property type="protein sequence ID" value="KFK39499.1"/>
    <property type="molecule type" value="Genomic_DNA"/>
</dbReference>
<dbReference type="Gene3D" id="3.40.50.2000">
    <property type="entry name" value="Glycogen Phosphorylase B"/>
    <property type="match status" value="2"/>
</dbReference>
<dbReference type="InterPro" id="IPR002213">
    <property type="entry name" value="UDP_glucos_trans"/>
</dbReference>
<dbReference type="FunFam" id="3.40.50.2000:FF:000056">
    <property type="entry name" value="Glycosyltransferase"/>
    <property type="match status" value="1"/>
</dbReference>
<dbReference type="PANTHER" id="PTHR48048">
    <property type="entry name" value="GLYCOSYLTRANSFERASE"/>
    <property type="match status" value="1"/>
</dbReference>
<evidence type="ECO:0000256" key="5">
    <source>
        <dbReference type="RuleBase" id="RU362057"/>
    </source>
</evidence>
<dbReference type="eggNOG" id="KOG1192">
    <property type="taxonomic scope" value="Eukaryota"/>
</dbReference>
<evidence type="ECO:0000313" key="7">
    <source>
        <dbReference type="Proteomes" id="UP000029120"/>
    </source>
</evidence>
<dbReference type="OrthoDB" id="5835829at2759"/>
<dbReference type="InterPro" id="IPR035595">
    <property type="entry name" value="UDP_glycos_trans_CS"/>
</dbReference>
<sequence length="490" mass="54990">MKFELIFVPAPGISHLRSSVEMAKLLVDREPRLSVTVIILPLTFRGQMGVDDSAYVSALSAASNDSLRYVLVEENQQPTAWPKNQNHIEDQKLNVRLVVAKLMDDYSKVPDSPRIAGFVMDMFCVSMVDVANEFNVPSYLFYTSNAGNLALKFHVQTLYDDVDVDKYGLTETEFEDSEAELIVPSMTRPYPVKCLPYFFASKQLLPIIERFREVKGIMVNTVYELEPYALKFFSSGDSDTPPVYPVGPMLHLKNQVDQKPSEILDWLDEQPAKSVVFLCFGSMGGFSEEQAREIAIALDRSGLRFLWSLRRASLDTKFPGEFTNLEEILPEGFFDRTKERGKVVGWAPQVAVLGKPAIGGFVTHCGWNSMLESLWFGVPTAAWPLYAEQKFNAFEMVEELGLAVEIKKHWRGDLLSGVASDTVTADDIEKGVKCLMEQDSDVRKRVKEMSEKCHLALMDGGSSRIGLQKFIEDVMKNINSIDRGSGATKI</sequence>
<evidence type="ECO:0000256" key="1">
    <source>
        <dbReference type="ARBA" id="ARBA00009995"/>
    </source>
</evidence>
<keyword evidence="3 4" id="KW-0808">Transferase</keyword>
<protein>
    <recommendedName>
        <fullName evidence="5">Glycosyltransferase</fullName>
        <ecNumber evidence="5">2.4.1.-</ecNumber>
    </recommendedName>
</protein>
<dbReference type="CDD" id="cd03784">
    <property type="entry name" value="GT1_Gtf-like"/>
    <property type="match status" value="1"/>
</dbReference>
<keyword evidence="2 4" id="KW-0328">Glycosyltransferase</keyword>
<name>A0A087HBJ7_ARAAL</name>
<evidence type="ECO:0000256" key="2">
    <source>
        <dbReference type="ARBA" id="ARBA00022676"/>
    </source>
</evidence>
<dbReference type="Proteomes" id="UP000029120">
    <property type="component" value="Chromosome 3"/>
</dbReference>